<feature type="signal peptide" evidence="4">
    <location>
        <begin position="1"/>
        <end position="28"/>
    </location>
</feature>
<dbReference type="SUPFAM" id="SSF51445">
    <property type="entry name" value="(Trans)glycosidases"/>
    <property type="match status" value="1"/>
</dbReference>
<reference evidence="5 6" key="1">
    <citation type="submission" date="2017-09" db="EMBL/GenBank/DDBJ databases">
        <title>Draft Genome Sequence of Corynebacterium accolens AH4003.</title>
        <authorList>
            <person name="Chen Y."/>
            <person name="Oosthuysen W.F."/>
            <person name="Kelley S."/>
            <person name="Horswill A."/>
        </authorList>
    </citation>
    <scope>NUCLEOTIDE SEQUENCE [LARGE SCALE GENOMIC DNA]</scope>
    <source>
        <strain evidence="5 6">AH4003</strain>
    </source>
</reference>
<dbReference type="InterPro" id="IPR002053">
    <property type="entry name" value="Glyco_hydro_25"/>
</dbReference>
<proteinExistence type="inferred from homology"/>
<evidence type="ECO:0000313" key="5">
    <source>
        <dbReference type="EMBL" id="PCC81908.1"/>
    </source>
</evidence>
<dbReference type="PROSITE" id="PS51904">
    <property type="entry name" value="GLYCOSYL_HYDROL_F25_2"/>
    <property type="match status" value="1"/>
</dbReference>
<dbReference type="AlphaFoldDB" id="A0A2A4AIJ7"/>
<evidence type="ECO:0000313" key="6">
    <source>
        <dbReference type="Proteomes" id="UP000218690"/>
    </source>
</evidence>
<dbReference type="InterPro" id="IPR018077">
    <property type="entry name" value="Glyco_hydro_fam25_subgr"/>
</dbReference>
<evidence type="ECO:0000256" key="4">
    <source>
        <dbReference type="SAM" id="SignalP"/>
    </source>
</evidence>
<comment type="caution">
    <text evidence="5">The sequence shown here is derived from an EMBL/GenBank/DDBJ whole genome shotgun (WGS) entry which is preliminary data.</text>
</comment>
<evidence type="ECO:0000256" key="3">
    <source>
        <dbReference type="ARBA" id="ARBA00023295"/>
    </source>
</evidence>
<dbReference type="Gene3D" id="3.20.20.80">
    <property type="entry name" value="Glycosidases"/>
    <property type="match status" value="1"/>
</dbReference>
<dbReference type="InterPro" id="IPR017853">
    <property type="entry name" value="GH"/>
</dbReference>
<name>A0A2A4AIJ7_9CORY</name>
<dbReference type="Pfam" id="PF01183">
    <property type="entry name" value="Glyco_hydro_25"/>
    <property type="match status" value="1"/>
</dbReference>
<dbReference type="GO" id="GO:0016998">
    <property type="term" value="P:cell wall macromolecule catabolic process"/>
    <property type="evidence" value="ECO:0007669"/>
    <property type="project" value="InterPro"/>
</dbReference>
<comment type="similarity">
    <text evidence="1">Belongs to the glycosyl hydrolase 25 family.</text>
</comment>
<evidence type="ECO:0000256" key="2">
    <source>
        <dbReference type="ARBA" id="ARBA00022801"/>
    </source>
</evidence>
<dbReference type="GO" id="GO:0003796">
    <property type="term" value="F:lysozyme activity"/>
    <property type="evidence" value="ECO:0007669"/>
    <property type="project" value="InterPro"/>
</dbReference>
<keyword evidence="3" id="KW-0326">Glycosidase</keyword>
<evidence type="ECO:0000256" key="1">
    <source>
        <dbReference type="ARBA" id="ARBA00010646"/>
    </source>
</evidence>
<dbReference type="Proteomes" id="UP000218690">
    <property type="component" value="Unassembled WGS sequence"/>
</dbReference>
<dbReference type="GO" id="GO:0016052">
    <property type="term" value="P:carbohydrate catabolic process"/>
    <property type="evidence" value="ECO:0007669"/>
    <property type="project" value="TreeGrafter"/>
</dbReference>
<dbReference type="EMBL" id="NWBP01000036">
    <property type="protein sequence ID" value="PCC81908.1"/>
    <property type="molecule type" value="Genomic_DNA"/>
</dbReference>
<gene>
    <name evidence="5" type="ORF">COM45_11970</name>
</gene>
<sequence>MTSSKGMRKAIVAVVGSVALAVAGTMTAGAWTSGATTGIDIANHQHPGGAPINWGEVKSDGQSFAFVKATEGSDWTNPHFITDSNAAAANGLKVGAYHYARPASSATRQAAHFAAQLALVPNQTLPPVLDIEVDEGLSSAQLEQWIRDFTTELRTLTGRTPMIYTYKYFWMGQMGNTTEFSDMPLWLAAYQDEAPDPVGGWNKISFWQRSGSGRVNGITGPVDMNVFNGNEGQLDSFSNGNYLDIGGILEGLVLGDDAPDLSSNSAPLIGAILALAAGIIASPQLIDAAQQAGLDGNAARVFTDFVKQLTQNGNLPIEDLVGMASGDFTVGDLAILLDNAGHVATANGANPNQVEQAQDAVNQLAQ</sequence>
<protein>
    <submittedName>
        <fullName evidence="5">Hydrolase</fullName>
    </submittedName>
</protein>
<dbReference type="CDD" id="cd00599">
    <property type="entry name" value="GH25_muramidase"/>
    <property type="match status" value="1"/>
</dbReference>
<organism evidence="5 6">
    <name type="scientific">Corynebacterium accolens</name>
    <dbReference type="NCBI Taxonomy" id="38284"/>
    <lineage>
        <taxon>Bacteria</taxon>
        <taxon>Bacillati</taxon>
        <taxon>Actinomycetota</taxon>
        <taxon>Actinomycetes</taxon>
        <taxon>Mycobacteriales</taxon>
        <taxon>Corynebacteriaceae</taxon>
        <taxon>Corynebacterium</taxon>
    </lineage>
</organism>
<accession>A0A2A4AIJ7</accession>
<dbReference type="SMART" id="SM00641">
    <property type="entry name" value="Glyco_25"/>
    <property type="match status" value="1"/>
</dbReference>
<feature type="chain" id="PRO_5039301935" evidence="4">
    <location>
        <begin position="29"/>
        <end position="366"/>
    </location>
</feature>
<keyword evidence="4" id="KW-0732">Signal</keyword>
<dbReference type="PANTHER" id="PTHR34135">
    <property type="entry name" value="LYSOZYME"/>
    <property type="match status" value="1"/>
</dbReference>
<keyword evidence="2 5" id="KW-0378">Hydrolase</keyword>
<dbReference type="PANTHER" id="PTHR34135:SF2">
    <property type="entry name" value="LYSOZYME"/>
    <property type="match status" value="1"/>
</dbReference>
<dbReference type="GO" id="GO:0009253">
    <property type="term" value="P:peptidoglycan catabolic process"/>
    <property type="evidence" value="ECO:0007669"/>
    <property type="project" value="InterPro"/>
</dbReference>